<reference evidence="2" key="1">
    <citation type="submission" date="2024-06" db="UniProtKB">
        <authorList>
            <consortium name="Ensembl"/>
        </authorList>
    </citation>
    <scope>IDENTIFICATION</scope>
</reference>
<sequence>MGPQGRRRRQGEKNCSSHSSLDLSSGQTVVSDRRLQKPQWSVRLSPLGSFREGIYGVDRSWRKKSLKSSPAHPRPVMRRRRVAAAQDKTCQPKMCCTSCWKGRWAGTGAMWICPHGCGC</sequence>
<dbReference type="EMBL" id="AEYP01094355">
    <property type="status" value="NOT_ANNOTATED_CDS"/>
    <property type="molecule type" value="Genomic_DNA"/>
</dbReference>
<dbReference type="AlphaFoldDB" id="M3YMK8"/>
<accession>M3YMK8</accession>
<dbReference type="InParanoid" id="M3YMK8"/>
<dbReference type="Ensembl" id="ENSMPUT00000012768.1">
    <property type="protein sequence ID" value="ENSMPUP00000012565.1"/>
    <property type="gene ID" value="ENSMPUG00000012659.1"/>
</dbReference>
<evidence type="ECO:0000256" key="1">
    <source>
        <dbReference type="SAM" id="MobiDB-lite"/>
    </source>
</evidence>
<dbReference type="EMBL" id="AEYP01094358">
    <property type="status" value="NOT_ANNOTATED_CDS"/>
    <property type="molecule type" value="Genomic_DNA"/>
</dbReference>
<name>M3YMK8_MUSPF</name>
<feature type="compositionally biased region" description="Basic residues" evidence="1">
    <location>
        <begin position="1"/>
        <end position="10"/>
    </location>
</feature>
<dbReference type="EMBL" id="AEYP01094360">
    <property type="status" value="NOT_ANNOTATED_CDS"/>
    <property type="molecule type" value="Genomic_DNA"/>
</dbReference>
<dbReference type="EMBL" id="AEYP01094359">
    <property type="status" value="NOT_ANNOTATED_CDS"/>
    <property type="molecule type" value="Genomic_DNA"/>
</dbReference>
<evidence type="ECO:0000313" key="2">
    <source>
        <dbReference type="Ensembl" id="ENSMPUP00000012565.1"/>
    </source>
</evidence>
<dbReference type="EMBL" id="AEYP01094356">
    <property type="status" value="NOT_ANNOTATED_CDS"/>
    <property type="molecule type" value="Genomic_DNA"/>
</dbReference>
<dbReference type="EMBL" id="AEYP01094354">
    <property type="status" value="NOT_ANNOTATED_CDS"/>
    <property type="molecule type" value="Genomic_DNA"/>
</dbReference>
<organism evidence="2">
    <name type="scientific">Mustela putorius furo</name>
    <name type="common">European domestic ferret</name>
    <name type="synonym">Mustela furo</name>
    <dbReference type="NCBI Taxonomy" id="9669"/>
    <lineage>
        <taxon>Eukaryota</taxon>
        <taxon>Metazoa</taxon>
        <taxon>Chordata</taxon>
        <taxon>Craniata</taxon>
        <taxon>Vertebrata</taxon>
        <taxon>Euteleostomi</taxon>
        <taxon>Mammalia</taxon>
        <taxon>Eutheria</taxon>
        <taxon>Laurasiatheria</taxon>
        <taxon>Carnivora</taxon>
        <taxon>Caniformia</taxon>
        <taxon>Musteloidea</taxon>
        <taxon>Mustelidae</taxon>
        <taxon>Mustelinae</taxon>
        <taxon>Mustela</taxon>
    </lineage>
</organism>
<protein>
    <submittedName>
        <fullName evidence="2">Uncharacterized protein</fullName>
    </submittedName>
</protein>
<feature type="compositionally biased region" description="Low complexity" evidence="1">
    <location>
        <begin position="16"/>
        <end position="25"/>
    </location>
</feature>
<dbReference type="EMBL" id="AEYP01094361">
    <property type="status" value="NOT_ANNOTATED_CDS"/>
    <property type="molecule type" value="Genomic_DNA"/>
</dbReference>
<feature type="region of interest" description="Disordered" evidence="1">
    <location>
        <begin position="1"/>
        <end position="34"/>
    </location>
</feature>
<dbReference type="HOGENOM" id="CLU_2060729_0_0_1"/>
<dbReference type="EMBL" id="AEYP01094357">
    <property type="status" value="NOT_ANNOTATED_CDS"/>
    <property type="molecule type" value="Genomic_DNA"/>
</dbReference>
<proteinExistence type="predicted"/>